<proteinExistence type="predicted"/>
<dbReference type="AlphaFoldDB" id="A0A8J4FEU7"/>
<gene>
    <name evidence="2" type="ORF">Vafri_21385</name>
</gene>
<feature type="transmembrane region" description="Helical" evidence="1">
    <location>
        <begin position="61"/>
        <end position="79"/>
    </location>
</feature>
<dbReference type="EMBL" id="BNCO01000109">
    <property type="protein sequence ID" value="GIL68069.1"/>
    <property type="molecule type" value="Genomic_DNA"/>
</dbReference>
<keyword evidence="1" id="KW-1133">Transmembrane helix</keyword>
<dbReference type="Proteomes" id="UP000747399">
    <property type="component" value="Unassembled WGS sequence"/>
</dbReference>
<reference evidence="2" key="1">
    <citation type="journal article" date="2021" name="Proc. Natl. Acad. Sci. U.S.A.">
        <title>Three genomes in the algal genus Volvox reveal the fate of a haploid sex-determining region after a transition to homothallism.</title>
        <authorList>
            <person name="Yamamoto K."/>
            <person name="Hamaji T."/>
            <person name="Kawai-Toyooka H."/>
            <person name="Matsuzaki R."/>
            <person name="Takahashi F."/>
            <person name="Nishimura Y."/>
            <person name="Kawachi M."/>
            <person name="Noguchi H."/>
            <person name="Minakuchi Y."/>
            <person name="Umen J.G."/>
            <person name="Toyoda A."/>
            <person name="Nozaki H."/>
        </authorList>
    </citation>
    <scope>NUCLEOTIDE SEQUENCE</scope>
    <source>
        <strain evidence="2">NIES-3780</strain>
    </source>
</reference>
<evidence type="ECO:0000313" key="2">
    <source>
        <dbReference type="EMBL" id="GIL68069.1"/>
    </source>
</evidence>
<name>A0A8J4FEU7_9CHLO</name>
<keyword evidence="1" id="KW-0812">Transmembrane</keyword>
<feature type="non-terminal residue" evidence="2">
    <location>
        <position position="1"/>
    </location>
</feature>
<comment type="caution">
    <text evidence="2">The sequence shown here is derived from an EMBL/GenBank/DDBJ whole genome shotgun (WGS) entry which is preliminary data.</text>
</comment>
<organism evidence="2 3">
    <name type="scientific">Volvox africanus</name>
    <dbReference type="NCBI Taxonomy" id="51714"/>
    <lineage>
        <taxon>Eukaryota</taxon>
        <taxon>Viridiplantae</taxon>
        <taxon>Chlorophyta</taxon>
        <taxon>core chlorophytes</taxon>
        <taxon>Chlorophyceae</taxon>
        <taxon>CS clade</taxon>
        <taxon>Chlamydomonadales</taxon>
        <taxon>Volvocaceae</taxon>
        <taxon>Volvox</taxon>
    </lineage>
</organism>
<accession>A0A8J4FEU7</accession>
<keyword evidence="1" id="KW-0472">Membrane</keyword>
<protein>
    <submittedName>
        <fullName evidence="2">Uncharacterized protein</fullName>
    </submittedName>
</protein>
<evidence type="ECO:0000256" key="1">
    <source>
        <dbReference type="SAM" id="Phobius"/>
    </source>
</evidence>
<sequence>HCRRAAPRSGCLTHCAASTFSRPPSSLKDRLRRPAHSAVAAAAIATTTITTSASARARHSFLTGLLLPLLPVLFLPLPLDPGGGAAVDVGLHHRRGVPGLLAVGVAVGLPILPLSAC</sequence>
<keyword evidence="3" id="KW-1185">Reference proteome</keyword>
<feature type="transmembrane region" description="Helical" evidence="1">
    <location>
        <begin position="99"/>
        <end position="116"/>
    </location>
</feature>
<evidence type="ECO:0000313" key="3">
    <source>
        <dbReference type="Proteomes" id="UP000747399"/>
    </source>
</evidence>